<dbReference type="SUPFAM" id="SSF48452">
    <property type="entry name" value="TPR-like"/>
    <property type="match status" value="1"/>
</dbReference>
<evidence type="ECO:0000259" key="6">
    <source>
        <dbReference type="Pfam" id="PF07980"/>
    </source>
</evidence>
<evidence type="ECO:0000256" key="4">
    <source>
        <dbReference type="ARBA" id="ARBA00023136"/>
    </source>
</evidence>
<proteinExistence type="inferred from homology"/>
<feature type="domain" description="RagB/SusD" evidence="6">
    <location>
        <begin position="363"/>
        <end position="488"/>
    </location>
</feature>
<dbReference type="Gene3D" id="1.25.40.390">
    <property type="match status" value="1"/>
</dbReference>
<evidence type="ECO:0000256" key="5">
    <source>
        <dbReference type="ARBA" id="ARBA00023237"/>
    </source>
</evidence>
<evidence type="ECO:0000256" key="2">
    <source>
        <dbReference type="ARBA" id="ARBA00006275"/>
    </source>
</evidence>
<dbReference type="Proteomes" id="UP000823757">
    <property type="component" value="Unassembled WGS sequence"/>
</dbReference>
<protein>
    <submittedName>
        <fullName evidence="8">RagB/SusD family nutrient uptake outer membrane protein</fullName>
    </submittedName>
</protein>
<dbReference type="InterPro" id="IPR033985">
    <property type="entry name" value="SusD-like_N"/>
</dbReference>
<gene>
    <name evidence="8" type="ORF">IAB91_00790</name>
</gene>
<dbReference type="AlphaFoldDB" id="A0A9D9ILF9"/>
<dbReference type="Pfam" id="PF07980">
    <property type="entry name" value="SusD_RagB"/>
    <property type="match status" value="1"/>
</dbReference>
<dbReference type="GO" id="GO:0009279">
    <property type="term" value="C:cell outer membrane"/>
    <property type="evidence" value="ECO:0007669"/>
    <property type="project" value="UniProtKB-SubCell"/>
</dbReference>
<organism evidence="8 9">
    <name type="scientific">Candidatus Cryptobacteroides faecigallinarum</name>
    <dbReference type="NCBI Taxonomy" id="2840763"/>
    <lineage>
        <taxon>Bacteria</taxon>
        <taxon>Pseudomonadati</taxon>
        <taxon>Bacteroidota</taxon>
        <taxon>Bacteroidia</taxon>
        <taxon>Bacteroidales</taxon>
        <taxon>Candidatus Cryptobacteroides</taxon>
    </lineage>
</organism>
<dbReference type="InterPro" id="IPR011990">
    <property type="entry name" value="TPR-like_helical_dom_sf"/>
</dbReference>
<dbReference type="InterPro" id="IPR012944">
    <property type="entry name" value="SusD_RagB_dom"/>
</dbReference>
<feature type="domain" description="SusD-like N-terminal" evidence="7">
    <location>
        <begin position="66"/>
        <end position="219"/>
    </location>
</feature>
<sequence length="505" mass="57364">MKTLKSIIAGLCVLGLAGCSLEEYPYGFYSENNFYKTEADAQAAVLYIYDAINYIEWSRSIVFLGDMNTDEMTPKGDAAASTQDLDAWRSNNFKSNTTLGNYFKYSYITINRANAVIKNVPNMNIDQSYKDRYVGEAYFMRAYSYFNLARNFGRVPIHLTPVETLEDTQVGLPENLDAMWDIIITDLKTACDLLDYYTVPETGRADLAAAQGLLAKAYLHIASAKDHGVPQYKDMTFDVDEYYAEAAKYAGYVVDNPEQTTYGFEENLLDIFDVNKPTGKEHIFIMSMDRTGESEGQYSKISKMYLPYISGATIYLKQGDTDEYIASHDGWGEYRTDLDFYDEAYETGDLRKEWLLVDEVYDANGNVTGSVDEGTFEYPFCRKYIDPEFQGDKTSTRPYLMRFSDIALTYAEAAGPTAKSYELVNKIRSRAGLGELRSGMSTDEFREAVLKEREVELAFEGNICYDLRRWNKMQDITAAKEQGLTAEDMVFYPLPSVETDLNPNL</sequence>
<reference evidence="8" key="1">
    <citation type="submission" date="2020-10" db="EMBL/GenBank/DDBJ databases">
        <authorList>
            <person name="Gilroy R."/>
        </authorList>
    </citation>
    <scope>NUCLEOTIDE SEQUENCE</scope>
    <source>
        <strain evidence="8">B1-13419</strain>
    </source>
</reference>
<evidence type="ECO:0000256" key="1">
    <source>
        <dbReference type="ARBA" id="ARBA00004442"/>
    </source>
</evidence>
<keyword evidence="3" id="KW-0732">Signal</keyword>
<comment type="caution">
    <text evidence="8">The sequence shown here is derived from an EMBL/GenBank/DDBJ whole genome shotgun (WGS) entry which is preliminary data.</text>
</comment>
<keyword evidence="4" id="KW-0472">Membrane</keyword>
<dbReference type="EMBL" id="JADIMD010000010">
    <property type="protein sequence ID" value="MBO8473814.1"/>
    <property type="molecule type" value="Genomic_DNA"/>
</dbReference>
<name>A0A9D9ILF9_9BACT</name>
<evidence type="ECO:0000313" key="9">
    <source>
        <dbReference type="Proteomes" id="UP000823757"/>
    </source>
</evidence>
<dbReference type="Pfam" id="PF14322">
    <property type="entry name" value="SusD-like_3"/>
    <property type="match status" value="1"/>
</dbReference>
<evidence type="ECO:0000259" key="7">
    <source>
        <dbReference type="Pfam" id="PF14322"/>
    </source>
</evidence>
<reference evidence="8" key="2">
    <citation type="journal article" date="2021" name="PeerJ">
        <title>Extensive microbial diversity within the chicken gut microbiome revealed by metagenomics and culture.</title>
        <authorList>
            <person name="Gilroy R."/>
            <person name="Ravi A."/>
            <person name="Getino M."/>
            <person name="Pursley I."/>
            <person name="Horton D.L."/>
            <person name="Alikhan N.F."/>
            <person name="Baker D."/>
            <person name="Gharbi K."/>
            <person name="Hall N."/>
            <person name="Watson M."/>
            <person name="Adriaenssens E.M."/>
            <person name="Foster-Nyarko E."/>
            <person name="Jarju S."/>
            <person name="Secka A."/>
            <person name="Antonio M."/>
            <person name="Oren A."/>
            <person name="Chaudhuri R.R."/>
            <person name="La Ragione R."/>
            <person name="Hildebrand F."/>
            <person name="Pallen M.J."/>
        </authorList>
    </citation>
    <scope>NUCLEOTIDE SEQUENCE</scope>
    <source>
        <strain evidence="8">B1-13419</strain>
    </source>
</reference>
<comment type="similarity">
    <text evidence="2">Belongs to the SusD family.</text>
</comment>
<dbReference type="PROSITE" id="PS51257">
    <property type="entry name" value="PROKAR_LIPOPROTEIN"/>
    <property type="match status" value="1"/>
</dbReference>
<evidence type="ECO:0000313" key="8">
    <source>
        <dbReference type="EMBL" id="MBO8473814.1"/>
    </source>
</evidence>
<comment type="subcellular location">
    <subcellularLocation>
        <location evidence="1">Cell outer membrane</location>
    </subcellularLocation>
</comment>
<evidence type="ECO:0000256" key="3">
    <source>
        <dbReference type="ARBA" id="ARBA00022729"/>
    </source>
</evidence>
<accession>A0A9D9ILF9</accession>
<keyword evidence="5" id="KW-0998">Cell outer membrane</keyword>